<evidence type="ECO:0000256" key="1">
    <source>
        <dbReference type="ARBA" id="ARBA00022481"/>
    </source>
</evidence>
<dbReference type="RefSeq" id="WP_237384244.1">
    <property type="nucleotide sequence ID" value="NZ_CP071793.1"/>
</dbReference>
<keyword evidence="2" id="KW-0472">Membrane</keyword>
<dbReference type="AlphaFoldDB" id="A0A8A4U5X3"/>
<dbReference type="GO" id="GO:0015627">
    <property type="term" value="C:type II protein secretion system complex"/>
    <property type="evidence" value="ECO:0007669"/>
    <property type="project" value="InterPro"/>
</dbReference>
<keyword evidence="1" id="KW-0488">Methylation</keyword>
<dbReference type="PROSITE" id="PS00409">
    <property type="entry name" value="PROKAR_NTER_METHYL"/>
    <property type="match status" value="1"/>
</dbReference>
<keyword evidence="4" id="KW-1185">Reference proteome</keyword>
<proteinExistence type="predicted"/>
<dbReference type="Pfam" id="PF07963">
    <property type="entry name" value="N_methyl"/>
    <property type="match status" value="1"/>
</dbReference>
<gene>
    <name evidence="3" type="ORF">J3U87_16995</name>
</gene>
<dbReference type="EMBL" id="CP071793">
    <property type="protein sequence ID" value="QTD54145.1"/>
    <property type="molecule type" value="Genomic_DNA"/>
</dbReference>
<evidence type="ECO:0000256" key="2">
    <source>
        <dbReference type="SAM" id="Phobius"/>
    </source>
</evidence>
<keyword evidence="2" id="KW-1133">Transmembrane helix</keyword>
<dbReference type="Gene3D" id="3.30.700.10">
    <property type="entry name" value="Glycoprotein, Type 4 Pilin"/>
    <property type="match status" value="1"/>
</dbReference>
<dbReference type="SUPFAM" id="SSF54523">
    <property type="entry name" value="Pili subunits"/>
    <property type="match status" value="1"/>
</dbReference>
<dbReference type="GO" id="GO:0015628">
    <property type="term" value="P:protein secretion by the type II secretion system"/>
    <property type="evidence" value="ECO:0007669"/>
    <property type="project" value="InterPro"/>
</dbReference>
<dbReference type="NCBIfam" id="TIGR02532">
    <property type="entry name" value="IV_pilin_GFxxxE"/>
    <property type="match status" value="1"/>
</dbReference>
<dbReference type="InterPro" id="IPR012902">
    <property type="entry name" value="N_methyl_site"/>
</dbReference>
<dbReference type="KEGG" id="scor:J3U87_16995"/>
<keyword evidence="2" id="KW-0812">Transmembrane</keyword>
<dbReference type="InterPro" id="IPR045584">
    <property type="entry name" value="Pilin-like"/>
</dbReference>
<feature type="transmembrane region" description="Helical" evidence="2">
    <location>
        <begin position="12"/>
        <end position="35"/>
    </location>
</feature>
<reference evidence="3" key="1">
    <citation type="submission" date="2021-03" db="EMBL/GenBank/DDBJ databases">
        <title>Acanthopleuribacteraceae sp. M133.</title>
        <authorList>
            <person name="Wang G."/>
        </authorList>
    </citation>
    <scope>NUCLEOTIDE SEQUENCE</scope>
    <source>
        <strain evidence="3">M133</strain>
    </source>
</reference>
<dbReference type="InterPro" id="IPR000983">
    <property type="entry name" value="Bac_GSPG_pilin"/>
</dbReference>
<evidence type="ECO:0000313" key="3">
    <source>
        <dbReference type="EMBL" id="QTD54145.1"/>
    </source>
</evidence>
<organism evidence="3 4">
    <name type="scientific">Sulfidibacter corallicola</name>
    <dbReference type="NCBI Taxonomy" id="2818388"/>
    <lineage>
        <taxon>Bacteria</taxon>
        <taxon>Pseudomonadati</taxon>
        <taxon>Acidobacteriota</taxon>
        <taxon>Holophagae</taxon>
        <taxon>Acanthopleuribacterales</taxon>
        <taxon>Acanthopleuribacteraceae</taxon>
        <taxon>Sulfidibacter</taxon>
    </lineage>
</organism>
<name>A0A8A4U5X3_SULCO</name>
<dbReference type="Proteomes" id="UP000663929">
    <property type="component" value="Chromosome"/>
</dbReference>
<accession>A0A8A4U5X3</accession>
<sequence length="160" mass="18299">MMTAVLRRHRLVRGFTLLELIIAMTVLGILAAAVVPTTRKLVKRRKEVELKRSLLEVRTAIDRFKKAHDEGLIALDDIQQLGYPADFEQMILGVPLKKQPGQTMRFLRRIPLDPMTGEAEWGLRSAQDEPDSRHWGRENLFDIYSLSDGVALDGTEYAEW</sequence>
<evidence type="ECO:0000313" key="4">
    <source>
        <dbReference type="Proteomes" id="UP000663929"/>
    </source>
</evidence>
<dbReference type="PRINTS" id="PR00813">
    <property type="entry name" value="BCTERIALGSPG"/>
</dbReference>
<protein>
    <submittedName>
        <fullName evidence="3">Type II secretion system protein</fullName>
    </submittedName>
</protein>